<dbReference type="GO" id="GO:0004803">
    <property type="term" value="F:transposase activity"/>
    <property type="evidence" value="ECO:0007669"/>
    <property type="project" value="InterPro"/>
</dbReference>
<dbReference type="GO" id="GO:0006313">
    <property type="term" value="P:DNA transposition"/>
    <property type="evidence" value="ECO:0007669"/>
    <property type="project" value="InterPro"/>
</dbReference>
<evidence type="ECO:0000256" key="6">
    <source>
        <dbReference type="SAM" id="MobiDB-lite"/>
    </source>
</evidence>
<keyword evidence="8" id="KW-1185">Reference proteome</keyword>
<organism evidence="7 8">
    <name type="scientific">Gordonia humi</name>
    <dbReference type="NCBI Taxonomy" id="686429"/>
    <lineage>
        <taxon>Bacteria</taxon>
        <taxon>Bacillati</taxon>
        <taxon>Actinomycetota</taxon>
        <taxon>Actinomycetes</taxon>
        <taxon>Mycobacteriales</taxon>
        <taxon>Gordoniaceae</taxon>
        <taxon>Gordonia</taxon>
    </lineage>
</organism>
<dbReference type="AlphaFoldDB" id="A0A840EXP0"/>
<dbReference type="PROSITE" id="PS01007">
    <property type="entry name" value="TRANSPOSASE_MUTATOR"/>
    <property type="match status" value="1"/>
</dbReference>
<dbReference type="PANTHER" id="PTHR33217:SF8">
    <property type="entry name" value="MUTATOR FAMILY TRANSPOSASE"/>
    <property type="match status" value="1"/>
</dbReference>
<keyword evidence="3" id="KW-0815">Transposition</keyword>
<accession>A0A840EXP0</accession>
<evidence type="ECO:0000256" key="2">
    <source>
        <dbReference type="ARBA" id="ARBA00010961"/>
    </source>
</evidence>
<reference evidence="7 8" key="1">
    <citation type="submission" date="2020-08" db="EMBL/GenBank/DDBJ databases">
        <title>Sequencing the genomes of 1000 actinobacteria strains.</title>
        <authorList>
            <person name="Klenk H.-P."/>
        </authorList>
    </citation>
    <scope>NUCLEOTIDE SEQUENCE [LARGE SCALE GENOMIC DNA]</scope>
    <source>
        <strain evidence="7 8">DSM 45298</strain>
    </source>
</reference>
<dbReference type="InterPro" id="IPR001207">
    <property type="entry name" value="Transposase_mutator"/>
</dbReference>
<evidence type="ECO:0000313" key="7">
    <source>
        <dbReference type="EMBL" id="MBB4136351.1"/>
    </source>
</evidence>
<evidence type="ECO:0000256" key="4">
    <source>
        <dbReference type="ARBA" id="ARBA00023125"/>
    </source>
</evidence>
<comment type="similarity">
    <text evidence="2">Belongs to the transposase mutator family.</text>
</comment>
<protein>
    <submittedName>
        <fullName evidence="7">Transposase-like protein</fullName>
    </submittedName>
</protein>
<evidence type="ECO:0000256" key="5">
    <source>
        <dbReference type="ARBA" id="ARBA00023172"/>
    </source>
</evidence>
<dbReference type="PANTHER" id="PTHR33217">
    <property type="entry name" value="TRANSPOSASE FOR INSERTION SEQUENCE ELEMENT IS1081"/>
    <property type="match status" value="1"/>
</dbReference>
<name>A0A840EXP0_9ACTN</name>
<feature type="region of interest" description="Disordered" evidence="6">
    <location>
        <begin position="1"/>
        <end position="20"/>
    </location>
</feature>
<dbReference type="EMBL" id="JACIFP010000001">
    <property type="protein sequence ID" value="MBB4136351.1"/>
    <property type="molecule type" value="Genomic_DNA"/>
</dbReference>
<sequence>MTIEENVVVDQPVSREERRGRQAATVDQLVASGALDGVFAQIDAGQPIAGEDGLLNALLKATLERGLNVELTEHLGYETGDADASSFPNSRNGYSAKTLATEVGDVEISVPRDRDGTFTPMLVRKGQRRLDGLDGMIVSLYAGGMAIRDIQHHLISTIGTDLSHETISKITDEVSDEVTRWQTRDLDALYPVIYLDAIVVKIRDGGHVINKAAHIAVGVDMDGVKHVLGIWIQEHEGAKFWAGVCAELRNRGVADVLIVCCDGLTGFAEAVEATWPQATVQTCVVHLIRASMRFVSYTDRKAVVRLLKPIYQASTEQAAADALDAFEDSDMGRKYPSAVKSFRAAWDRFIPFLTFPPELRKVIYTTNAIESLNFQLRKVTKNRGQFPNDAAAVKLLWLAICNIEDKRARERAKERGKNAADRRASGRLVEGAVTTNWKRALEQLSMVYPERIDRHL</sequence>
<keyword evidence="4" id="KW-0238">DNA-binding</keyword>
<dbReference type="GO" id="GO:0003677">
    <property type="term" value="F:DNA binding"/>
    <property type="evidence" value="ECO:0007669"/>
    <property type="project" value="UniProtKB-KW"/>
</dbReference>
<evidence type="ECO:0000256" key="3">
    <source>
        <dbReference type="ARBA" id="ARBA00022578"/>
    </source>
</evidence>
<evidence type="ECO:0000256" key="1">
    <source>
        <dbReference type="ARBA" id="ARBA00002190"/>
    </source>
</evidence>
<proteinExistence type="inferred from homology"/>
<dbReference type="Pfam" id="PF00872">
    <property type="entry name" value="Transposase_mut"/>
    <property type="match status" value="1"/>
</dbReference>
<evidence type="ECO:0000313" key="8">
    <source>
        <dbReference type="Proteomes" id="UP000551501"/>
    </source>
</evidence>
<dbReference type="NCBIfam" id="NF033543">
    <property type="entry name" value="transpos_IS256"/>
    <property type="match status" value="1"/>
</dbReference>
<keyword evidence="5" id="KW-0233">DNA recombination</keyword>
<dbReference type="Proteomes" id="UP000551501">
    <property type="component" value="Unassembled WGS sequence"/>
</dbReference>
<comment type="caution">
    <text evidence="7">The sequence shown here is derived from an EMBL/GenBank/DDBJ whole genome shotgun (WGS) entry which is preliminary data.</text>
</comment>
<gene>
    <name evidence="7" type="ORF">BKA16_002903</name>
</gene>
<comment type="function">
    <text evidence="1">Required for the transposition of the insertion element.</text>
</comment>